<accession>A0ABU4XCM2</accession>
<dbReference type="RefSeq" id="WP_320315923.1">
    <property type="nucleotide sequence ID" value="NZ_JAVIIX010000003.1"/>
</dbReference>
<proteinExistence type="predicted"/>
<sequence>MPPREGLDLGNAVETLRDFAHLAQRLDKYREVIQSRCQLVQLDIRAPIWKVGEGEPQRYRFADYGAYYRQVKNGLAASLAAGDDRAKLGLTTTRN</sequence>
<protein>
    <submittedName>
        <fullName evidence="1">Uncharacterized protein</fullName>
    </submittedName>
</protein>
<dbReference type="EMBL" id="JAVIIZ010000002">
    <property type="protein sequence ID" value="MDX8471530.1"/>
    <property type="molecule type" value="Genomic_DNA"/>
</dbReference>
<reference evidence="1 2" key="1">
    <citation type="submission" date="2023-08" db="EMBL/GenBank/DDBJ databases">
        <title>Implementing the SeqCode for naming new Mesorhizobium species isolated from Vachellia karroo root nodules.</title>
        <authorList>
            <person name="Van Lill M."/>
        </authorList>
    </citation>
    <scope>NUCLEOTIDE SEQUENCE [LARGE SCALE GENOMIC DNA]</scope>
    <source>
        <strain evidence="1 2">VK23A</strain>
    </source>
</reference>
<keyword evidence="2" id="KW-1185">Reference proteome</keyword>
<name>A0ABU4XCM2_9HYPH</name>
<evidence type="ECO:0000313" key="2">
    <source>
        <dbReference type="Proteomes" id="UP001271780"/>
    </source>
</evidence>
<comment type="caution">
    <text evidence="1">The sequence shown here is derived from an EMBL/GenBank/DDBJ whole genome shotgun (WGS) entry which is preliminary data.</text>
</comment>
<organism evidence="1 2">
    <name type="scientific">Mesorhizobium dulcispinae</name>
    <dbReference type="NCBI Taxonomy" id="3072316"/>
    <lineage>
        <taxon>Bacteria</taxon>
        <taxon>Pseudomonadati</taxon>
        <taxon>Pseudomonadota</taxon>
        <taxon>Alphaproteobacteria</taxon>
        <taxon>Hyphomicrobiales</taxon>
        <taxon>Phyllobacteriaceae</taxon>
        <taxon>Mesorhizobium</taxon>
    </lineage>
</organism>
<gene>
    <name evidence="1" type="ORF">RFM27_05545</name>
</gene>
<dbReference type="Proteomes" id="UP001271780">
    <property type="component" value="Unassembled WGS sequence"/>
</dbReference>
<evidence type="ECO:0000313" key="1">
    <source>
        <dbReference type="EMBL" id="MDX8471530.1"/>
    </source>
</evidence>